<dbReference type="InterPro" id="IPR051693">
    <property type="entry name" value="UPF0046_metallophosphoest"/>
</dbReference>
<evidence type="ECO:0000313" key="2">
    <source>
        <dbReference type="EMBL" id="KZT09694.1"/>
    </source>
</evidence>
<dbReference type="GO" id="GO:0016787">
    <property type="term" value="F:hydrolase activity"/>
    <property type="evidence" value="ECO:0007669"/>
    <property type="project" value="InterPro"/>
</dbReference>
<protein>
    <submittedName>
        <fullName evidence="2">Metallo-dependent phosphatase</fullName>
    </submittedName>
</protein>
<dbReference type="OrthoDB" id="630188at2759"/>
<dbReference type="InterPro" id="IPR029052">
    <property type="entry name" value="Metallo-depent_PP-like"/>
</dbReference>
<dbReference type="Pfam" id="PF00149">
    <property type="entry name" value="Metallophos"/>
    <property type="match status" value="1"/>
</dbReference>
<evidence type="ECO:0000259" key="1">
    <source>
        <dbReference type="Pfam" id="PF00149"/>
    </source>
</evidence>
<organism evidence="2 3">
    <name type="scientific">Laetiporus sulphureus 93-53</name>
    <dbReference type="NCBI Taxonomy" id="1314785"/>
    <lineage>
        <taxon>Eukaryota</taxon>
        <taxon>Fungi</taxon>
        <taxon>Dikarya</taxon>
        <taxon>Basidiomycota</taxon>
        <taxon>Agaricomycotina</taxon>
        <taxon>Agaricomycetes</taxon>
        <taxon>Polyporales</taxon>
        <taxon>Laetiporus</taxon>
    </lineage>
</organism>
<dbReference type="Gene3D" id="3.60.21.10">
    <property type="match status" value="1"/>
</dbReference>
<dbReference type="PANTHER" id="PTHR12905:SF0">
    <property type="entry name" value="CALCINEURIN-LIKE PHOSPHOESTERASE DOMAIN-CONTAINING PROTEIN"/>
    <property type="match status" value="1"/>
</dbReference>
<dbReference type="SUPFAM" id="SSF56300">
    <property type="entry name" value="Metallo-dependent phosphatases"/>
    <property type="match status" value="1"/>
</dbReference>
<sequence length="285" mass="31030">MPVASNTSLSSTITTEATPSLTSSDAVVYDEYDINDPPPRPGPSWTRFICVSDTHSHIYPVPPGDVLLHAGDLSRRGKFRHLRVTIEWLKSLPHPVKIMIAGNHDLCLDNDWREGGLLASAVGERIRIKDTVAAQTLVRSEELRQAGIYYLEFESVGVTTPNGRTWSVYGSPAAPRYALGAFQYEYGEGAEVYARIPPSTEILLTHTPPFGLCDRTRKGKIAGCKDLAARLQSSDLQRCRLHVFGHIHESHGAVLSGGEAGMPSRVSVNAALAYGGEAIIVDLKN</sequence>
<dbReference type="Proteomes" id="UP000076871">
    <property type="component" value="Unassembled WGS sequence"/>
</dbReference>
<dbReference type="PANTHER" id="PTHR12905">
    <property type="entry name" value="METALLOPHOSPHOESTERASE"/>
    <property type="match status" value="1"/>
</dbReference>
<dbReference type="CDD" id="cd07379">
    <property type="entry name" value="MPP_239FB"/>
    <property type="match status" value="1"/>
</dbReference>
<dbReference type="GeneID" id="63825278"/>
<name>A0A165G196_9APHY</name>
<dbReference type="RefSeq" id="XP_040767434.1">
    <property type="nucleotide sequence ID" value="XM_040908249.1"/>
</dbReference>
<accession>A0A165G196</accession>
<evidence type="ECO:0000313" key="3">
    <source>
        <dbReference type="Proteomes" id="UP000076871"/>
    </source>
</evidence>
<dbReference type="InParanoid" id="A0A165G196"/>
<keyword evidence="3" id="KW-1185">Reference proteome</keyword>
<reference evidence="2 3" key="1">
    <citation type="journal article" date="2016" name="Mol. Biol. Evol.">
        <title>Comparative Genomics of Early-Diverging Mushroom-Forming Fungi Provides Insights into the Origins of Lignocellulose Decay Capabilities.</title>
        <authorList>
            <person name="Nagy L.G."/>
            <person name="Riley R."/>
            <person name="Tritt A."/>
            <person name="Adam C."/>
            <person name="Daum C."/>
            <person name="Floudas D."/>
            <person name="Sun H."/>
            <person name="Yadav J.S."/>
            <person name="Pangilinan J."/>
            <person name="Larsson K.H."/>
            <person name="Matsuura K."/>
            <person name="Barry K."/>
            <person name="Labutti K."/>
            <person name="Kuo R."/>
            <person name="Ohm R.A."/>
            <person name="Bhattacharya S.S."/>
            <person name="Shirouzu T."/>
            <person name="Yoshinaga Y."/>
            <person name="Martin F.M."/>
            <person name="Grigoriev I.V."/>
            <person name="Hibbett D.S."/>
        </authorList>
    </citation>
    <scope>NUCLEOTIDE SEQUENCE [LARGE SCALE GENOMIC DNA]</scope>
    <source>
        <strain evidence="2 3">93-53</strain>
    </source>
</reference>
<dbReference type="AlphaFoldDB" id="A0A165G196"/>
<gene>
    <name evidence="2" type="ORF">LAESUDRAFT_722659</name>
</gene>
<proteinExistence type="predicted"/>
<feature type="domain" description="Calcineurin-like phosphoesterase" evidence="1">
    <location>
        <begin position="60"/>
        <end position="249"/>
    </location>
</feature>
<dbReference type="InterPro" id="IPR004843">
    <property type="entry name" value="Calcineurin-like_PHP"/>
</dbReference>
<dbReference type="EMBL" id="KV427611">
    <property type="protein sequence ID" value="KZT09694.1"/>
    <property type="molecule type" value="Genomic_DNA"/>
</dbReference>